<comment type="caution">
    <text evidence="1">The sequence shown here is derived from an EMBL/GenBank/DDBJ whole genome shotgun (WGS) entry which is preliminary data.</text>
</comment>
<name>A0A917RK38_9NOCA</name>
<evidence type="ECO:0000313" key="1">
    <source>
        <dbReference type="EMBL" id="GGL11051.1"/>
    </source>
</evidence>
<dbReference type="RefSeq" id="WP_058856923.1">
    <property type="nucleotide sequence ID" value="NZ_BMMH01000004.1"/>
</dbReference>
<organism evidence="1 2">
    <name type="scientific">Nocardia jinanensis</name>
    <dbReference type="NCBI Taxonomy" id="382504"/>
    <lineage>
        <taxon>Bacteria</taxon>
        <taxon>Bacillati</taxon>
        <taxon>Actinomycetota</taxon>
        <taxon>Actinomycetes</taxon>
        <taxon>Mycobacteriales</taxon>
        <taxon>Nocardiaceae</taxon>
        <taxon>Nocardia</taxon>
    </lineage>
</organism>
<reference evidence="1" key="2">
    <citation type="submission" date="2020-09" db="EMBL/GenBank/DDBJ databases">
        <authorList>
            <person name="Sun Q."/>
            <person name="Zhou Y."/>
        </authorList>
    </citation>
    <scope>NUCLEOTIDE SEQUENCE</scope>
    <source>
        <strain evidence="1">CGMCC 4.3508</strain>
    </source>
</reference>
<dbReference type="Proteomes" id="UP000638263">
    <property type="component" value="Unassembled WGS sequence"/>
</dbReference>
<accession>A0A917RK38</accession>
<evidence type="ECO:0000313" key="2">
    <source>
        <dbReference type="Proteomes" id="UP000638263"/>
    </source>
</evidence>
<gene>
    <name evidence="1" type="ORF">GCM10011588_26960</name>
</gene>
<reference evidence="1" key="1">
    <citation type="journal article" date="2014" name="Int. J. Syst. Evol. Microbiol.">
        <title>Complete genome sequence of Corynebacterium casei LMG S-19264T (=DSM 44701T), isolated from a smear-ripened cheese.</title>
        <authorList>
            <consortium name="US DOE Joint Genome Institute (JGI-PGF)"/>
            <person name="Walter F."/>
            <person name="Albersmeier A."/>
            <person name="Kalinowski J."/>
            <person name="Ruckert C."/>
        </authorList>
    </citation>
    <scope>NUCLEOTIDE SEQUENCE</scope>
    <source>
        <strain evidence="1">CGMCC 4.3508</strain>
    </source>
</reference>
<dbReference type="EMBL" id="BMMH01000004">
    <property type="protein sequence ID" value="GGL11051.1"/>
    <property type="molecule type" value="Genomic_DNA"/>
</dbReference>
<protein>
    <submittedName>
        <fullName evidence="1">Uncharacterized protein</fullName>
    </submittedName>
</protein>
<keyword evidence="2" id="KW-1185">Reference proteome</keyword>
<proteinExistence type="predicted"/>
<sequence length="118" mass="13188">MTLTKWLKELAADGIPVAVTCRVLKLARQPLQRNVLDRRQCDTREQLRIAIVSWIERTYQPLDEAMRMIDRGEIVGAATVVGVYRALLEGRGVGGRPHARSGGPSFTEWLDATYPVKG</sequence>
<dbReference type="AlphaFoldDB" id="A0A917RK38"/>